<evidence type="ECO:0000313" key="2">
    <source>
        <dbReference type="EnsemblPlants" id="Ma10_p04020.1"/>
    </source>
</evidence>
<reference evidence="2" key="2">
    <citation type="submission" date="2021-05" db="UniProtKB">
        <authorList>
            <consortium name="EnsemblPlants"/>
        </authorList>
    </citation>
    <scope>IDENTIFICATION</scope>
    <source>
        <strain evidence="2">subsp. malaccensis</strain>
    </source>
</reference>
<sequence>MRPELQTSEIPNTFYFTFNLNPDVRKNGLKIHNVVPPTEEEARLVLERMDADKIFA</sequence>
<gene>
    <name evidence="1" type="ORF">GSMUA_309580.1</name>
</gene>
<dbReference type="AlphaFoldDB" id="A0A804KSE3"/>
<evidence type="ECO:0000313" key="1">
    <source>
        <dbReference type="EMBL" id="CAG1852732.1"/>
    </source>
</evidence>
<reference evidence="1" key="1">
    <citation type="submission" date="2021-03" db="EMBL/GenBank/DDBJ databases">
        <authorList>
            <consortium name="Genoscope - CEA"/>
            <person name="William W."/>
        </authorList>
    </citation>
    <scope>NUCLEOTIDE SEQUENCE</scope>
    <source>
        <strain evidence="1">Doubled-haploid Pahang</strain>
    </source>
</reference>
<proteinExistence type="predicted"/>
<keyword evidence="3" id="KW-1185">Reference proteome</keyword>
<dbReference type="Gramene" id="Ma10_t04020.1">
    <property type="protein sequence ID" value="Ma10_p04020.1"/>
    <property type="gene ID" value="Ma10_g04020"/>
</dbReference>
<dbReference type="EnsemblPlants" id="Ma10_t04020.1">
    <property type="protein sequence ID" value="Ma10_p04020.1"/>
    <property type="gene ID" value="Ma10_g04020"/>
</dbReference>
<organism evidence="2 3">
    <name type="scientific">Musa acuminata subsp. malaccensis</name>
    <name type="common">Wild banana</name>
    <name type="synonym">Musa malaccensis</name>
    <dbReference type="NCBI Taxonomy" id="214687"/>
    <lineage>
        <taxon>Eukaryota</taxon>
        <taxon>Viridiplantae</taxon>
        <taxon>Streptophyta</taxon>
        <taxon>Embryophyta</taxon>
        <taxon>Tracheophyta</taxon>
        <taxon>Spermatophyta</taxon>
        <taxon>Magnoliopsida</taxon>
        <taxon>Liliopsida</taxon>
        <taxon>Zingiberales</taxon>
        <taxon>Musaceae</taxon>
        <taxon>Musa</taxon>
    </lineage>
</organism>
<protein>
    <submittedName>
        <fullName evidence="1">(wild Malaysian banana) hypothetical protein</fullName>
    </submittedName>
</protein>
<accession>A0A804KSE3</accession>
<dbReference type="OMA" id="PNTFYFT"/>
<dbReference type="Proteomes" id="UP000012960">
    <property type="component" value="Unplaced"/>
</dbReference>
<dbReference type="InParanoid" id="A0A804KSE3"/>
<dbReference type="EMBL" id="HG996476">
    <property type="protein sequence ID" value="CAG1852732.1"/>
    <property type="molecule type" value="Genomic_DNA"/>
</dbReference>
<evidence type="ECO:0000313" key="3">
    <source>
        <dbReference type="Proteomes" id="UP000012960"/>
    </source>
</evidence>
<name>A0A804KSE3_MUSAM</name>